<dbReference type="RefSeq" id="WP_043910120.1">
    <property type="nucleotide sequence ID" value="NZ_JXZB01000002.1"/>
</dbReference>
<dbReference type="SUPFAM" id="SSF52980">
    <property type="entry name" value="Restriction endonuclease-like"/>
    <property type="match status" value="1"/>
</dbReference>
<evidence type="ECO:0000313" key="2">
    <source>
        <dbReference type="EMBL" id="KIQ64534.1"/>
    </source>
</evidence>
<accession>A0A0D0PPQ6</accession>
<dbReference type="PATRIC" id="fig|2064.6.peg.2046"/>
<dbReference type="PANTHER" id="PTHR35400:SF3">
    <property type="entry name" value="SLL1072 PROTEIN"/>
    <property type="match status" value="1"/>
</dbReference>
<feature type="domain" description="Putative restriction endonuclease" evidence="1">
    <location>
        <begin position="11"/>
        <end position="175"/>
    </location>
</feature>
<sequence>MTDERPQMFPDQFESIAEAADRNDVTFEFVGGRLRVKPVPDGDHAEIVMWLTECCLTQRPDLRLYPGRRLRLPGDCRTKPDGVLSRRRAFVGDGEWSDPAEVLMVVEVTSQDLHARRCDREEKPVAYAKAGISVFLLIDRGAGAVMVFSEPRGGRYESVVTLAYGHVVQLPEPVSVTLETEELKDFSR</sequence>
<dbReference type="Proteomes" id="UP000032066">
    <property type="component" value="Unassembled WGS sequence"/>
</dbReference>
<dbReference type="Pfam" id="PF05685">
    <property type="entry name" value="Uma2"/>
    <property type="match status" value="1"/>
</dbReference>
<keyword evidence="3" id="KW-1185">Reference proteome</keyword>
<dbReference type="InterPro" id="IPR011335">
    <property type="entry name" value="Restrct_endonuc-II-like"/>
</dbReference>
<proteinExistence type="predicted"/>
<dbReference type="CDD" id="cd06260">
    <property type="entry name" value="DUF820-like"/>
    <property type="match status" value="1"/>
</dbReference>
<dbReference type="AlphaFoldDB" id="A0A0D0PPQ6"/>
<dbReference type="EMBL" id="JXZB01000002">
    <property type="protein sequence ID" value="KIQ64534.1"/>
    <property type="molecule type" value="Genomic_DNA"/>
</dbReference>
<comment type="caution">
    <text evidence="2">The sequence shown here is derived from an EMBL/GenBank/DDBJ whole genome shotgun (WGS) entry which is preliminary data.</text>
</comment>
<name>A0A0D0PPQ6_KITGR</name>
<dbReference type="Gene3D" id="3.90.1570.10">
    <property type="entry name" value="tt1808, chain A"/>
    <property type="match status" value="1"/>
</dbReference>
<dbReference type="InterPro" id="IPR012296">
    <property type="entry name" value="Nuclease_put_TT1808"/>
</dbReference>
<dbReference type="PANTHER" id="PTHR35400">
    <property type="entry name" value="SLR1083 PROTEIN"/>
    <property type="match status" value="1"/>
</dbReference>
<gene>
    <name evidence="2" type="ORF">TR51_09630</name>
</gene>
<evidence type="ECO:0000313" key="3">
    <source>
        <dbReference type="Proteomes" id="UP000032066"/>
    </source>
</evidence>
<dbReference type="STRING" id="2064.TR51_09630"/>
<dbReference type="InterPro" id="IPR008538">
    <property type="entry name" value="Uma2"/>
</dbReference>
<evidence type="ECO:0000259" key="1">
    <source>
        <dbReference type="Pfam" id="PF05685"/>
    </source>
</evidence>
<reference evidence="2 3" key="1">
    <citation type="submission" date="2015-02" db="EMBL/GenBank/DDBJ databases">
        <title>Draft genome sequence of Kitasatospora griseola MF730-N6, a bafilomycin, terpentecin and satosporin producer.</title>
        <authorList>
            <person name="Arens J.C."/>
            <person name="Haltli B."/>
            <person name="Kerr R.G."/>
        </authorList>
    </citation>
    <scope>NUCLEOTIDE SEQUENCE [LARGE SCALE GENOMIC DNA]</scope>
    <source>
        <strain evidence="2 3">MF730-N6</strain>
    </source>
</reference>
<protein>
    <recommendedName>
        <fullName evidence="1">Putative restriction endonuclease domain-containing protein</fullName>
    </recommendedName>
</protein>
<organism evidence="2 3">
    <name type="scientific">Kitasatospora griseola</name>
    <name type="common">Streptomyces griseolosporeus</name>
    <dbReference type="NCBI Taxonomy" id="2064"/>
    <lineage>
        <taxon>Bacteria</taxon>
        <taxon>Bacillati</taxon>
        <taxon>Actinomycetota</taxon>
        <taxon>Actinomycetes</taxon>
        <taxon>Kitasatosporales</taxon>
        <taxon>Streptomycetaceae</taxon>
        <taxon>Kitasatospora</taxon>
    </lineage>
</organism>